<evidence type="ECO:0000256" key="14">
    <source>
        <dbReference type="ARBA" id="ARBA00079430"/>
    </source>
</evidence>
<dbReference type="PANTHER" id="PTHR15744">
    <property type="entry name" value="BLOM7"/>
    <property type="match status" value="1"/>
</dbReference>
<keyword evidence="16" id="KW-0812">Transmembrane</keyword>
<dbReference type="Proteomes" id="UP000261640">
    <property type="component" value="Unplaced"/>
</dbReference>
<dbReference type="CDD" id="cd22385">
    <property type="entry name" value="KH-I_KHDC4_rpt1"/>
    <property type="match status" value="1"/>
</dbReference>
<name>A0A7N9B065_9TELE</name>
<keyword evidence="6" id="KW-0597">Phosphoprotein</keyword>
<dbReference type="GO" id="GO:0005634">
    <property type="term" value="C:nucleus"/>
    <property type="evidence" value="ECO:0007669"/>
    <property type="project" value="UniProtKB-SubCell"/>
</dbReference>
<evidence type="ECO:0000256" key="9">
    <source>
        <dbReference type="ARBA" id="ARBA00023187"/>
    </source>
</evidence>
<dbReference type="PANTHER" id="PTHR15744:SF1">
    <property type="entry name" value="KH HOMOLOGY DOMAIN-CONTAINING PROTEIN 4"/>
    <property type="match status" value="1"/>
</dbReference>
<evidence type="ECO:0000256" key="4">
    <source>
        <dbReference type="ARBA" id="ARBA00017795"/>
    </source>
</evidence>
<evidence type="ECO:0000256" key="7">
    <source>
        <dbReference type="ARBA" id="ARBA00022664"/>
    </source>
</evidence>
<evidence type="ECO:0000256" key="15">
    <source>
        <dbReference type="SAM" id="MobiDB-lite"/>
    </source>
</evidence>
<keyword evidence="8" id="KW-0694">RNA-binding</keyword>
<keyword evidence="9" id="KW-0508">mRNA splicing</keyword>
<feature type="region of interest" description="Disordered" evidence="15">
    <location>
        <begin position="1"/>
        <end position="34"/>
    </location>
</feature>
<evidence type="ECO:0000256" key="11">
    <source>
        <dbReference type="ARBA" id="ARBA00030267"/>
    </source>
</evidence>
<feature type="domain" description="ATP-dependent RNA helicase PRP5/DDX46/KHDC4 KH" evidence="18">
    <location>
        <begin position="90"/>
        <end position="173"/>
    </location>
</feature>
<organism evidence="19 20">
    <name type="scientific">Mastacembelus armatus</name>
    <name type="common">zig-zag eel</name>
    <dbReference type="NCBI Taxonomy" id="205130"/>
    <lineage>
        <taxon>Eukaryota</taxon>
        <taxon>Metazoa</taxon>
        <taxon>Chordata</taxon>
        <taxon>Craniata</taxon>
        <taxon>Vertebrata</taxon>
        <taxon>Euteleostomi</taxon>
        <taxon>Actinopterygii</taxon>
        <taxon>Neopterygii</taxon>
        <taxon>Teleostei</taxon>
        <taxon>Neoteleostei</taxon>
        <taxon>Acanthomorphata</taxon>
        <taxon>Anabantaria</taxon>
        <taxon>Synbranchiformes</taxon>
        <taxon>Mastacembelidae</taxon>
        <taxon>Mastacembelus</taxon>
    </lineage>
</organism>
<feature type="domain" description="KHDC4/BBP-like KH-domain type I" evidence="17">
    <location>
        <begin position="233"/>
        <end position="307"/>
    </location>
</feature>
<keyword evidence="10" id="KW-0539">Nucleus</keyword>
<evidence type="ECO:0000256" key="13">
    <source>
        <dbReference type="ARBA" id="ARBA00078995"/>
    </source>
</evidence>
<evidence type="ECO:0000256" key="12">
    <source>
        <dbReference type="ARBA" id="ARBA00045732"/>
    </source>
</evidence>
<feature type="transmembrane region" description="Helical" evidence="16">
    <location>
        <begin position="333"/>
        <end position="357"/>
    </location>
</feature>
<keyword evidence="7" id="KW-0507">mRNA processing</keyword>
<dbReference type="Pfam" id="PF23469">
    <property type="entry name" value="KH_12"/>
    <property type="match status" value="1"/>
</dbReference>
<dbReference type="Gene3D" id="3.30.1370.10">
    <property type="entry name" value="K Homology domain, type 1"/>
    <property type="match status" value="2"/>
</dbReference>
<dbReference type="SUPFAM" id="SSF54791">
    <property type="entry name" value="Eukaryotic type KH-domain (KH-domain type I)"/>
    <property type="match status" value="2"/>
</dbReference>
<dbReference type="InterPro" id="IPR055256">
    <property type="entry name" value="KH_1_KHDC4/BBP-like"/>
</dbReference>
<accession>A0A7N9B065</accession>
<feature type="region of interest" description="Disordered" evidence="15">
    <location>
        <begin position="388"/>
        <end position="450"/>
    </location>
</feature>
<keyword evidence="16" id="KW-0472">Membrane</keyword>
<evidence type="ECO:0000256" key="1">
    <source>
        <dbReference type="ARBA" id="ARBA00004123"/>
    </source>
</evidence>
<dbReference type="CDD" id="cd22386">
    <property type="entry name" value="KH-I_KHDC4_rpt2"/>
    <property type="match status" value="1"/>
</dbReference>
<evidence type="ECO:0000256" key="16">
    <source>
        <dbReference type="SAM" id="Phobius"/>
    </source>
</evidence>
<feature type="compositionally biased region" description="Polar residues" evidence="15">
    <location>
        <begin position="414"/>
        <end position="425"/>
    </location>
</feature>
<evidence type="ECO:0000259" key="17">
    <source>
        <dbReference type="Pfam" id="PF22675"/>
    </source>
</evidence>
<dbReference type="GeneTree" id="ENSGT00510000047412"/>
<evidence type="ECO:0000313" key="20">
    <source>
        <dbReference type="Proteomes" id="UP000261640"/>
    </source>
</evidence>
<dbReference type="Ensembl" id="ENSMAMT00000045359.1">
    <property type="protein sequence ID" value="ENSMAMP00000061495.1"/>
    <property type="gene ID" value="ENSMAMG00000019148.2"/>
</dbReference>
<evidence type="ECO:0000259" key="18">
    <source>
        <dbReference type="Pfam" id="PF23469"/>
    </source>
</evidence>
<dbReference type="GO" id="GO:0005737">
    <property type="term" value="C:cytoplasm"/>
    <property type="evidence" value="ECO:0007669"/>
    <property type="project" value="UniProtKB-SubCell"/>
</dbReference>
<dbReference type="AlphaFoldDB" id="A0A7N9B065"/>
<dbReference type="InterPro" id="IPR047890">
    <property type="entry name" value="KHDC4_KH-I_first"/>
</dbReference>
<dbReference type="InterPro" id="IPR036612">
    <property type="entry name" value="KH_dom_type_1_sf"/>
</dbReference>
<evidence type="ECO:0000256" key="8">
    <source>
        <dbReference type="ARBA" id="ARBA00022884"/>
    </source>
</evidence>
<keyword evidence="5" id="KW-0963">Cytoplasm</keyword>
<protein>
    <recommendedName>
        <fullName evidence="4">KH homology domain-containing protein 4</fullName>
    </recommendedName>
    <alternativeName>
        <fullName evidence="11">Brings lots of money 7</fullName>
    </alternativeName>
    <alternativeName>
        <fullName evidence="13 14">Pre-mRNA Splicing factor protein khdc4</fullName>
    </alternativeName>
</protein>
<dbReference type="GO" id="GO:0008380">
    <property type="term" value="P:RNA splicing"/>
    <property type="evidence" value="ECO:0007669"/>
    <property type="project" value="UniProtKB-KW"/>
</dbReference>
<comment type="subcellular location">
    <subcellularLocation>
        <location evidence="2">Cytoplasm</location>
    </subcellularLocation>
    <subcellularLocation>
        <location evidence="1">Nucleus</location>
    </subcellularLocation>
</comment>
<proteinExistence type="inferred from homology"/>
<reference evidence="19" key="2">
    <citation type="submission" date="2025-09" db="UniProtKB">
        <authorList>
            <consortium name="Ensembl"/>
        </authorList>
    </citation>
    <scope>IDENTIFICATION</scope>
</reference>
<dbReference type="InterPro" id="IPR031121">
    <property type="entry name" value="RIK/BLOM7"/>
</dbReference>
<feature type="compositionally biased region" description="Polar residues" evidence="15">
    <location>
        <begin position="1"/>
        <end position="10"/>
    </location>
</feature>
<reference evidence="19" key="1">
    <citation type="submission" date="2025-08" db="UniProtKB">
        <authorList>
            <consortium name="Ensembl"/>
        </authorList>
    </citation>
    <scope>IDENTIFICATION</scope>
</reference>
<dbReference type="InterPro" id="IPR056149">
    <property type="entry name" value="PRP5/DDX46/KHDC4_KH"/>
</dbReference>
<comment type="function">
    <text evidence="12">RNA-binding protein involved in pre-mRNA splicing. Interacts with the PRP19C/Prp19 complex/NTC/Nineteen complex which is part of the spliceosome. Involved in regulating splice site selection. Binds preferentially RNA with A/C rich sequences and poly-C stretches.</text>
</comment>
<evidence type="ECO:0000313" key="19">
    <source>
        <dbReference type="Ensembl" id="ENSMAMP00000061495.1"/>
    </source>
</evidence>
<evidence type="ECO:0000256" key="5">
    <source>
        <dbReference type="ARBA" id="ARBA00022490"/>
    </source>
</evidence>
<comment type="similarity">
    <text evidence="3">Belongs to the KHDC4 family.</text>
</comment>
<dbReference type="GO" id="GO:0006397">
    <property type="term" value="P:mRNA processing"/>
    <property type="evidence" value="ECO:0007669"/>
    <property type="project" value="UniProtKB-KW"/>
</dbReference>
<dbReference type="FunFam" id="3.30.1370.10:FF:000066">
    <property type="entry name" value="KH domain containing 4, pre-mRNA splicing factor"/>
    <property type="match status" value="1"/>
</dbReference>
<keyword evidence="20" id="KW-1185">Reference proteome</keyword>
<evidence type="ECO:0000256" key="2">
    <source>
        <dbReference type="ARBA" id="ARBA00004496"/>
    </source>
</evidence>
<keyword evidence="16" id="KW-1133">Transmembrane helix</keyword>
<dbReference type="InterPro" id="IPR047889">
    <property type="entry name" value="KHDC4_KH-I_second"/>
</dbReference>
<sequence length="450" mass="48124">MSFCGTQNGGRRSKWDQPGPGSGSGGMGEAEAAPTGALDAAAAVAAKINAMLVAKGKLKPSQIGPPGPPDKAIGIGKPPVPTKAKDDLVVAEVEINDVPITCRNLLTRGQTQDDISKVSGAAVSTRGRYMTAEEKSKAVSGDRPLYLHVQGQTRELVDKAVNRIKEIITNGVVKAATASSSSSSFSPSAASVTVYQQHNPPPSLPPITHHKPHFQSGMHYVQDKVFVGLEHAIPGFVVKERVEGPGCSYLQHIQAETGAKVFLRGKGSGCLEPASGREAFEPMYIYISHPKPEGLAAAKTLCENLLQTVHAEYSRFLNQMSTMMPTQQGMQQLVAFLCLNLLLGYLMLIFLLSDVALSVNMTVYKYNTIQCIKPPVKRLKTGLVAYTGDSSDEEEDHCTSKPSGPGNPVAVPPTTITSSGWTQSYRCPPPPPPRAKTQPQQQSIPFWMAP</sequence>
<dbReference type="FunFam" id="3.30.1370.10:FF:000035">
    <property type="entry name" value="KH domain-containing 4, pre-mRNA-splicing factor"/>
    <property type="match status" value="1"/>
</dbReference>
<dbReference type="GO" id="GO:0003723">
    <property type="term" value="F:RNA binding"/>
    <property type="evidence" value="ECO:0007669"/>
    <property type="project" value="UniProtKB-KW"/>
</dbReference>
<dbReference type="Pfam" id="PF22675">
    <property type="entry name" value="KH-I_KHDC4-BBP"/>
    <property type="match status" value="1"/>
</dbReference>
<evidence type="ECO:0000256" key="6">
    <source>
        <dbReference type="ARBA" id="ARBA00022553"/>
    </source>
</evidence>
<evidence type="ECO:0000256" key="10">
    <source>
        <dbReference type="ARBA" id="ARBA00023242"/>
    </source>
</evidence>
<evidence type="ECO:0000256" key="3">
    <source>
        <dbReference type="ARBA" id="ARBA00006093"/>
    </source>
</evidence>